<evidence type="ECO:0000313" key="10">
    <source>
        <dbReference type="Proteomes" id="UP000008022"/>
    </source>
</evidence>
<keyword evidence="7" id="KW-0472">Membrane</keyword>
<dbReference type="InterPro" id="IPR011990">
    <property type="entry name" value="TPR-like_helical_dom_sf"/>
</dbReference>
<keyword evidence="4" id="KW-0809">Transit peptide</keyword>
<protein>
    <recommendedName>
        <fullName evidence="8">Inositol polyphosphate-related phosphatase domain-containing protein</fullName>
    </recommendedName>
</protein>
<dbReference type="Pfam" id="PF20431">
    <property type="entry name" value="E_motif"/>
    <property type="match status" value="1"/>
</dbReference>
<dbReference type="Proteomes" id="UP000008022">
    <property type="component" value="Unassembled WGS sequence"/>
</dbReference>
<dbReference type="Pfam" id="PF22669">
    <property type="entry name" value="Exo_endo_phos2"/>
    <property type="match status" value="1"/>
</dbReference>
<proteinExistence type="inferred from homology"/>
<evidence type="ECO:0000313" key="9">
    <source>
        <dbReference type="EnsemblPlants" id="ORUFI09G22140.3"/>
    </source>
</evidence>
<evidence type="ECO:0000256" key="2">
    <source>
        <dbReference type="ARBA" id="ARBA00022737"/>
    </source>
</evidence>
<sequence>MPATATCPKALHAHLLRSGALFADPSAAGPLAAAASLASLPYALSILRAHPTTFSYNSAIRALARGPRPHLAISLYRSMLSHSRSHPNNYTYPPLLAACARLADSDSSSAAAAAAAGVALHASLFRRGLESPDRFIRASLLSLYAAAGDLPAARQVFDLSPPNHRDLPLWNSLLHAYLSRAHYVQVLRLFRTMRTADHVTLLALLSACAHLGALHTARWAHAYLATTCSFPITTNLATALLNMYMRCGDVQTACSLFHSTPTRHKDVHTWTVMIAGLALNGFSTDALHLFTHMKDHNIQPDSVTLTAVLSACTHAGMVDEGKRILRRMPLDYHLQPTIEHYGCTVDLLGRAGLLEEALALIRAVPFKADVALWGALLVACRCHRNFEMGQMVAMEILRLDPQHAGAWVFLSNVYAAAGKWDLVQEVRSSMKQHRIHKPPGSSVVELDGVVYEFLSGDHSHPQSDQIYAMLDEIGKTLSLKGHKPATKLVTFDIDEEDKEVCISQHSEKLAVAFGLINTRRGAVIRIVKNLRICEDCHSVMKECICLRLTVFYPTLWKTVIASHSQECENIIVLRKMLELRTGDIFGAVFIACLIALQIMGSQRGKQSEKKWLNIKPKLNDFSEDEFDTDGGDEVTAQRMLATTSLRYMKTTTPLTDHQEVVPLSVGNVLGAEDSRTVPKWEGIIRRALNKSQQPKANCKSYSAPLSPLRVPIPSDDGHDDTKREYDKMTENLSPQQQCRDKQTSISKCSCDWLDGTSSLDWPECPLDIPAKISVSNRGLRRVMSMGLFNTDYLENAQGFDLHGVALQDGIRRSYRSSGNLGMSWSEQQEKVDVLSSVDYMSDWTSDDTTSVVGPDERATFAKGESLKPPGNYVRVVSKQMVGIYVSVWVSRKLRQHVNNLEVASVGVGLLGYMGNKGSISISMSLFQTRMCSVCSHLASGHKCGDQQKRNSDVDEILQRTRFSSLFAAGQPQKIPSHDQIFWFGDLNYRIDMPDAEIRDLVSMKRWDDLLKSDQLTKELTNGNTFAGWKEGLINFPPTYKYETNSSKYVGEKPDEVGNKRSPAWCDRILWLGKGIKQLSYWSSGLNLSDHRPVSSTFIVEVELFLFIIVIVTITVTEMISRWLRCHGHYKTI</sequence>
<dbReference type="GO" id="GO:0004439">
    <property type="term" value="F:phosphatidylinositol-4,5-bisphosphate 5-phosphatase activity"/>
    <property type="evidence" value="ECO:0007669"/>
    <property type="project" value="TreeGrafter"/>
</dbReference>
<dbReference type="Pfam" id="PF20430">
    <property type="entry name" value="Eplus_motif"/>
    <property type="match status" value="1"/>
</dbReference>
<dbReference type="AlphaFoldDB" id="A0A0E0QVF9"/>
<evidence type="ECO:0000256" key="5">
    <source>
        <dbReference type="PROSITE-ProRule" id="PRU00708"/>
    </source>
</evidence>
<dbReference type="Gramene" id="ORUFI09G22140.3">
    <property type="protein sequence ID" value="ORUFI09G22140.3"/>
    <property type="gene ID" value="ORUFI09G22140"/>
</dbReference>
<feature type="transmembrane region" description="Helical" evidence="7">
    <location>
        <begin position="1103"/>
        <end position="1123"/>
    </location>
</feature>
<evidence type="ECO:0000259" key="8">
    <source>
        <dbReference type="SMART" id="SM00128"/>
    </source>
</evidence>
<dbReference type="EnsemblPlants" id="ORUFI09G22140.3">
    <property type="protein sequence ID" value="ORUFI09G22140.3"/>
    <property type="gene ID" value="ORUFI09G22140"/>
</dbReference>
<dbReference type="PROSITE" id="PS51375">
    <property type="entry name" value="PPR"/>
    <property type="match status" value="1"/>
</dbReference>
<dbReference type="Pfam" id="PF13041">
    <property type="entry name" value="PPR_2"/>
    <property type="match status" value="1"/>
</dbReference>
<dbReference type="InterPro" id="IPR032867">
    <property type="entry name" value="DYW_dom"/>
</dbReference>
<dbReference type="Gene3D" id="3.60.10.10">
    <property type="entry name" value="Endonuclease/exonuclease/phosphatase"/>
    <property type="match status" value="1"/>
</dbReference>
<dbReference type="GO" id="GO:0008270">
    <property type="term" value="F:zinc ion binding"/>
    <property type="evidence" value="ECO:0007669"/>
    <property type="project" value="InterPro"/>
</dbReference>
<dbReference type="InterPro" id="IPR046848">
    <property type="entry name" value="E_motif"/>
</dbReference>
<dbReference type="InterPro" id="IPR002885">
    <property type="entry name" value="PPR_rpt"/>
</dbReference>
<dbReference type="Gene3D" id="1.25.40.10">
    <property type="entry name" value="Tetratricopeptide repeat domain"/>
    <property type="match status" value="2"/>
</dbReference>
<dbReference type="SUPFAM" id="SSF56219">
    <property type="entry name" value="DNase I-like"/>
    <property type="match status" value="1"/>
</dbReference>
<dbReference type="InterPro" id="IPR046849">
    <property type="entry name" value="E2_motif"/>
</dbReference>
<keyword evidence="7" id="KW-0812">Transmembrane</keyword>
<reference evidence="9" key="2">
    <citation type="submission" date="2015-06" db="UniProtKB">
        <authorList>
            <consortium name="EnsemblPlants"/>
        </authorList>
    </citation>
    <scope>IDENTIFICATION</scope>
</reference>
<comment type="similarity">
    <text evidence="1">Belongs to the inositol polyphosphate 5-phosphatase family.</text>
</comment>
<dbReference type="GO" id="GO:0034485">
    <property type="term" value="F:phosphatidylinositol-3,4,5-trisphosphate 5-phosphatase activity"/>
    <property type="evidence" value="ECO:0007669"/>
    <property type="project" value="TreeGrafter"/>
</dbReference>
<dbReference type="SMART" id="SM00128">
    <property type="entry name" value="IPPc"/>
    <property type="match status" value="1"/>
</dbReference>
<dbReference type="InterPro" id="IPR045849">
    <property type="entry name" value="IP5P_plant"/>
</dbReference>
<dbReference type="FunFam" id="1.25.40.10:FF:002955">
    <property type="entry name" value="Os09g0573000 protein"/>
    <property type="match status" value="1"/>
</dbReference>
<dbReference type="Pfam" id="PF14432">
    <property type="entry name" value="DYW_deaminase"/>
    <property type="match status" value="1"/>
</dbReference>
<evidence type="ECO:0000256" key="7">
    <source>
        <dbReference type="SAM" id="Phobius"/>
    </source>
</evidence>
<name>A0A0E0QVF9_ORYRU</name>
<dbReference type="PANTHER" id="PTHR45666:SF21">
    <property type="entry name" value="TYPE I INOSITOL POLYPHOSPHATE 5-PHOSPHATASE 2"/>
    <property type="match status" value="1"/>
</dbReference>
<dbReference type="GO" id="GO:0046856">
    <property type="term" value="P:phosphatidylinositol dephosphorylation"/>
    <property type="evidence" value="ECO:0007669"/>
    <property type="project" value="InterPro"/>
</dbReference>
<organism evidence="9 10">
    <name type="scientific">Oryza rufipogon</name>
    <name type="common">Brownbeard rice</name>
    <name type="synonym">Asian wild rice</name>
    <dbReference type="NCBI Taxonomy" id="4529"/>
    <lineage>
        <taxon>Eukaryota</taxon>
        <taxon>Viridiplantae</taxon>
        <taxon>Streptophyta</taxon>
        <taxon>Embryophyta</taxon>
        <taxon>Tracheophyta</taxon>
        <taxon>Spermatophyta</taxon>
        <taxon>Magnoliopsida</taxon>
        <taxon>Liliopsida</taxon>
        <taxon>Poales</taxon>
        <taxon>Poaceae</taxon>
        <taxon>BOP clade</taxon>
        <taxon>Oryzoideae</taxon>
        <taxon>Oryzeae</taxon>
        <taxon>Oryzinae</taxon>
        <taxon>Oryza</taxon>
    </lineage>
</organism>
<feature type="repeat" description="PPR" evidence="5">
    <location>
        <begin position="266"/>
        <end position="300"/>
    </location>
</feature>
<evidence type="ECO:0000256" key="4">
    <source>
        <dbReference type="ARBA" id="ARBA00022946"/>
    </source>
</evidence>
<dbReference type="InterPro" id="IPR000300">
    <property type="entry name" value="IPPc"/>
</dbReference>
<dbReference type="InterPro" id="IPR036691">
    <property type="entry name" value="Endo/exonu/phosph_ase_sf"/>
</dbReference>
<reference evidence="10" key="1">
    <citation type="submission" date="2013-06" db="EMBL/GenBank/DDBJ databases">
        <authorList>
            <person name="Zhao Q."/>
        </authorList>
    </citation>
    <scope>NUCLEOTIDE SEQUENCE</scope>
    <source>
        <strain evidence="10">cv. W1943</strain>
    </source>
</reference>
<dbReference type="GO" id="GO:0004445">
    <property type="term" value="F:inositol-polyphosphate 5-phosphatase activity"/>
    <property type="evidence" value="ECO:0007669"/>
    <property type="project" value="InterPro"/>
</dbReference>
<feature type="region of interest" description="Disordered" evidence="6">
    <location>
        <begin position="695"/>
        <end position="723"/>
    </location>
</feature>
<evidence type="ECO:0000256" key="6">
    <source>
        <dbReference type="SAM" id="MobiDB-lite"/>
    </source>
</evidence>
<keyword evidence="3" id="KW-0378">Hydrolase</keyword>
<dbReference type="PANTHER" id="PTHR45666">
    <property type="entry name" value="TYPE IV INOSITOL POLYPHOSPHATE 5-PHOSPHATASE 9"/>
    <property type="match status" value="1"/>
</dbReference>
<feature type="domain" description="Inositol polyphosphate-related phosphatase" evidence="8">
    <location>
        <begin position="819"/>
        <end position="1105"/>
    </location>
</feature>
<evidence type="ECO:0000256" key="3">
    <source>
        <dbReference type="ARBA" id="ARBA00022801"/>
    </source>
</evidence>
<keyword evidence="7" id="KW-1133">Transmembrane helix</keyword>
<accession>A0A0E0QVF9</accession>
<dbReference type="NCBIfam" id="TIGR00756">
    <property type="entry name" value="PPR"/>
    <property type="match status" value="1"/>
</dbReference>
<evidence type="ECO:0000256" key="1">
    <source>
        <dbReference type="ARBA" id="ARBA00010768"/>
    </source>
</evidence>
<keyword evidence="10" id="KW-1185">Reference proteome</keyword>
<dbReference type="FunFam" id="1.25.40.10:FF:000366">
    <property type="entry name" value="Pentatricopeptide (PPR) repeat-containing protein"/>
    <property type="match status" value="1"/>
</dbReference>
<keyword evidence="2" id="KW-0677">Repeat</keyword>